<feature type="chain" id="PRO_5009190436" description="FecR protein domain-containing protein" evidence="2">
    <location>
        <begin position="29"/>
        <end position="266"/>
    </location>
</feature>
<name>A0A1E5XRS2_9HYPH</name>
<dbReference type="PANTHER" id="PTHR38731">
    <property type="entry name" value="LIPL45-RELATED LIPOPROTEIN-RELATED"/>
    <property type="match status" value="1"/>
</dbReference>
<dbReference type="Gene3D" id="2.60.120.1440">
    <property type="match status" value="1"/>
</dbReference>
<comment type="caution">
    <text evidence="4">The sequence shown here is derived from an EMBL/GenBank/DDBJ whole genome shotgun (WGS) entry which is preliminary data.</text>
</comment>
<evidence type="ECO:0000259" key="3">
    <source>
        <dbReference type="Pfam" id="PF04773"/>
    </source>
</evidence>
<gene>
    <name evidence="4" type="ORF">VW23_016635</name>
</gene>
<dbReference type="OrthoDB" id="6038785at2"/>
<proteinExistence type="predicted"/>
<feature type="signal peptide" evidence="2">
    <location>
        <begin position="1"/>
        <end position="28"/>
    </location>
</feature>
<reference evidence="4 5" key="1">
    <citation type="journal article" date="2015" name="Genome Announc.">
        <title>Genome Assemblies of Three Soil-Associated Devosia species: D. insulae, D. limi, and D. soli.</title>
        <authorList>
            <person name="Hassan Y.I."/>
            <person name="Lepp D."/>
            <person name="Zhou T."/>
        </authorList>
    </citation>
    <scope>NUCLEOTIDE SEQUENCE [LARGE SCALE GENOMIC DNA]</scope>
    <source>
        <strain evidence="4 5">DS-56</strain>
    </source>
</reference>
<accession>A0A1E5XRS2</accession>
<dbReference type="Proteomes" id="UP000095463">
    <property type="component" value="Unassembled WGS sequence"/>
</dbReference>
<feature type="domain" description="FecR protein" evidence="3">
    <location>
        <begin position="61"/>
        <end position="160"/>
    </location>
</feature>
<keyword evidence="2" id="KW-0732">Signal</keyword>
<dbReference type="InterPro" id="IPR006860">
    <property type="entry name" value="FecR"/>
</dbReference>
<evidence type="ECO:0000313" key="5">
    <source>
        <dbReference type="Proteomes" id="UP000095463"/>
    </source>
</evidence>
<feature type="region of interest" description="Disordered" evidence="1">
    <location>
        <begin position="240"/>
        <end position="259"/>
    </location>
</feature>
<dbReference type="PANTHER" id="PTHR38731:SF1">
    <property type="entry name" value="FECR PROTEIN DOMAIN-CONTAINING PROTEIN"/>
    <property type="match status" value="1"/>
</dbReference>
<dbReference type="RefSeq" id="WP_069909454.1">
    <property type="nucleotide sequence ID" value="NZ_LAJE02000161.1"/>
</dbReference>
<dbReference type="EMBL" id="LAJE02000161">
    <property type="protein sequence ID" value="OEO31312.1"/>
    <property type="molecule type" value="Genomic_DNA"/>
</dbReference>
<sequence length="266" mass="28610">MHPLIWRAPLACALAALGSIAFSFPTLAASGKALGVDPAAAVETKTDSKTLTVGAEIFIGDRVVTGAKGQVQIKFSDQTELVVGPNSALLIEDYLLRNDESAGKFAINALSGTFRFTTGRAPKDRYIIETPTGTIGVRGTSFDFNSSTQETKVLLYHGQVVLCNLSNTCVTLDDTCELGAYDLGKSEILGHTDDFKGADRDDLKANFKYAQSQAPLLGAFRVEEAKECFQKGFVANAQSESLVKDEGDEQEEQDEEPCDDCCNDNC</sequence>
<evidence type="ECO:0000313" key="4">
    <source>
        <dbReference type="EMBL" id="OEO31312.1"/>
    </source>
</evidence>
<keyword evidence="5" id="KW-1185">Reference proteome</keyword>
<dbReference type="Pfam" id="PF04773">
    <property type="entry name" value="FecR"/>
    <property type="match status" value="1"/>
</dbReference>
<feature type="compositionally biased region" description="Acidic residues" evidence="1">
    <location>
        <begin position="246"/>
        <end position="259"/>
    </location>
</feature>
<protein>
    <recommendedName>
        <fullName evidence="3">FecR protein domain-containing protein</fullName>
    </recommendedName>
</protein>
<evidence type="ECO:0000256" key="2">
    <source>
        <dbReference type="SAM" id="SignalP"/>
    </source>
</evidence>
<evidence type="ECO:0000256" key="1">
    <source>
        <dbReference type="SAM" id="MobiDB-lite"/>
    </source>
</evidence>
<dbReference type="AlphaFoldDB" id="A0A1E5XRS2"/>
<organism evidence="4 5">
    <name type="scientific">Devosia insulae DS-56</name>
    <dbReference type="NCBI Taxonomy" id="1116389"/>
    <lineage>
        <taxon>Bacteria</taxon>
        <taxon>Pseudomonadati</taxon>
        <taxon>Pseudomonadota</taxon>
        <taxon>Alphaproteobacteria</taxon>
        <taxon>Hyphomicrobiales</taxon>
        <taxon>Devosiaceae</taxon>
        <taxon>Devosia</taxon>
    </lineage>
</organism>